<gene>
    <name evidence="2" type="ORF">ELQ92_04035</name>
</gene>
<keyword evidence="3" id="KW-1185">Reference proteome</keyword>
<reference evidence="2 3" key="1">
    <citation type="submission" date="2018-12" db="EMBL/GenBank/DDBJ databases">
        <authorList>
            <person name="Li F."/>
        </authorList>
    </citation>
    <scope>NUCLEOTIDE SEQUENCE [LARGE SCALE GENOMIC DNA]</scope>
    <source>
        <strain evidence="2 3">8H24J-4-2</strain>
    </source>
</reference>
<evidence type="ECO:0000313" key="2">
    <source>
        <dbReference type="EMBL" id="RWZ68396.1"/>
    </source>
</evidence>
<dbReference type="InterPro" id="IPR046561">
    <property type="entry name" value="DUF6716"/>
</dbReference>
<evidence type="ECO:0000313" key="3">
    <source>
        <dbReference type="Proteomes" id="UP000288603"/>
    </source>
</evidence>
<accession>A0A3S4CEX6</accession>
<comment type="caution">
    <text evidence="2">The sequence shown here is derived from an EMBL/GenBank/DDBJ whole genome shotgun (WGS) entry which is preliminary data.</text>
</comment>
<dbReference type="RefSeq" id="WP_128497665.1">
    <property type="nucleotide sequence ID" value="NZ_RZNC01000001.1"/>
</dbReference>
<dbReference type="Pfam" id="PF20471">
    <property type="entry name" value="DUF6716"/>
    <property type="match status" value="1"/>
</dbReference>
<dbReference type="Proteomes" id="UP000288603">
    <property type="component" value="Unassembled WGS sequence"/>
</dbReference>
<evidence type="ECO:0000256" key="1">
    <source>
        <dbReference type="SAM" id="MobiDB-lite"/>
    </source>
</evidence>
<feature type="region of interest" description="Disordered" evidence="1">
    <location>
        <begin position="1"/>
        <end position="20"/>
    </location>
</feature>
<organism evidence="2 3">
    <name type="scientific">Labedella populi</name>
    <dbReference type="NCBI Taxonomy" id="2498850"/>
    <lineage>
        <taxon>Bacteria</taxon>
        <taxon>Bacillati</taxon>
        <taxon>Actinomycetota</taxon>
        <taxon>Actinomycetes</taxon>
        <taxon>Micrococcales</taxon>
        <taxon>Microbacteriaceae</taxon>
        <taxon>Labedella</taxon>
    </lineage>
</organism>
<sequence>MTTPAVQRSEPTGSSTAGRRPTLLVIGDTDSYVKWGAALASRLPDGWDAELVVVRNPMRPSARQLASALAGSRFAPDDARDTTLADLGTLVRSLKPEAVLLSVRGPMVRVLVRHVVSREWRPVIVSGLPGITIPAAVKAVVYREQADLVVLHSKREVREFAANARSLGVSTRFGLATFPFIPDVVPVAAHAAVGRIAAPASEHVEGVGTATAHGGADRGDVAERRRDSIVFATQAKVPSSRADRLLLLSWLVRLARSQPESRVVIKVRALAGEAQTHAEQWDYAGLLEAPELPALADGPVPGNLVVADGPMSEHLERASAFVTISSTAALEAVAADVPALLPTDFGVNARLINLVFEGSGLLAGSDALVAGRFAEPDPAWRDDNYLHGRANDDWAEALEALVRRERVARTNVLPQRFNRIGWGIRRAWERKRMLGDEDRTLSGSVAVAIAVPARRVVRVVRRIVRRAAA</sequence>
<proteinExistence type="predicted"/>
<dbReference type="OrthoDB" id="8441777at2"/>
<dbReference type="EMBL" id="RZNC01000001">
    <property type="protein sequence ID" value="RWZ68396.1"/>
    <property type="molecule type" value="Genomic_DNA"/>
</dbReference>
<name>A0A3S4CEX6_9MICO</name>
<feature type="compositionally biased region" description="Polar residues" evidence="1">
    <location>
        <begin position="1"/>
        <end position="17"/>
    </location>
</feature>
<dbReference type="AlphaFoldDB" id="A0A3S4CEX6"/>
<protein>
    <submittedName>
        <fullName evidence="2">Uncharacterized protein</fullName>
    </submittedName>
</protein>